<dbReference type="GO" id="GO:0047756">
    <property type="term" value="F:chondroitin 4-sulfotransferase activity"/>
    <property type="evidence" value="ECO:0007669"/>
    <property type="project" value="InterPro"/>
</dbReference>
<gene>
    <name evidence="1" type="primary">Acey_s0560.g3473</name>
    <name evidence="1" type="ORF">Y032_0560g3473</name>
</gene>
<evidence type="ECO:0000313" key="1">
    <source>
        <dbReference type="EMBL" id="EYC41677.1"/>
    </source>
</evidence>
<dbReference type="PANTHER" id="PTHR22900">
    <property type="entry name" value="PROTEIN CBG14245-RELATED"/>
    <property type="match status" value="1"/>
</dbReference>
<name>A0A016WQX8_9BILA</name>
<dbReference type="OrthoDB" id="408912at2759"/>
<dbReference type="InterPro" id="IPR005331">
    <property type="entry name" value="Sulfotransferase"/>
</dbReference>
<organism evidence="1 2">
    <name type="scientific">Ancylostoma ceylanicum</name>
    <dbReference type="NCBI Taxonomy" id="53326"/>
    <lineage>
        <taxon>Eukaryota</taxon>
        <taxon>Metazoa</taxon>
        <taxon>Ecdysozoa</taxon>
        <taxon>Nematoda</taxon>
        <taxon>Chromadorea</taxon>
        <taxon>Rhabditida</taxon>
        <taxon>Rhabditina</taxon>
        <taxon>Rhabditomorpha</taxon>
        <taxon>Strongyloidea</taxon>
        <taxon>Ancylostomatidae</taxon>
        <taxon>Ancylostomatinae</taxon>
        <taxon>Ancylostoma</taxon>
    </lineage>
</organism>
<dbReference type="EMBL" id="JARK01000160">
    <property type="protein sequence ID" value="EYC41677.1"/>
    <property type="molecule type" value="Genomic_DNA"/>
</dbReference>
<keyword evidence="2" id="KW-1185">Reference proteome</keyword>
<accession>A0A016WQX8</accession>
<sequence>MPSHLDSKPHSGIGRRLPSNIDSILASIKDGNVDTTPYDRSRILPPFHRFMEKFEVSFKYSISLCIMPKAMCTLGTAIFCFLNNPAKFKANGRRISTETWATSLCRGRLLHDNYTRSEKFLGSTRLAFIRHPVDRFLSGFVNKCILKTANEGADHCYGCGANLSCFMDRFSQHLWEVYRSNNRTQRFFITNHMAPQSWSCNFKEHLRDFILIYFGSEPDAPGKAADQVYKVLENVGVPTYLRNEIRQEMAIGRSHHSTTSTAHRLEAERELFTNQTLLRTLVELYYYDFVLFGHPLPTLRANAMES</sequence>
<dbReference type="GO" id="GO:1902884">
    <property type="term" value="P:positive regulation of response to oxidative stress"/>
    <property type="evidence" value="ECO:0007669"/>
    <property type="project" value="InterPro"/>
</dbReference>
<dbReference type="GO" id="GO:0016020">
    <property type="term" value="C:membrane"/>
    <property type="evidence" value="ECO:0007669"/>
    <property type="project" value="InterPro"/>
</dbReference>
<evidence type="ECO:0008006" key="3">
    <source>
        <dbReference type="Google" id="ProtNLM"/>
    </source>
</evidence>
<dbReference type="Pfam" id="PF03567">
    <property type="entry name" value="Sulfotransfer_2"/>
    <property type="match status" value="1"/>
</dbReference>
<evidence type="ECO:0000313" key="2">
    <source>
        <dbReference type="Proteomes" id="UP000024635"/>
    </source>
</evidence>
<dbReference type="Proteomes" id="UP000024635">
    <property type="component" value="Unassembled WGS sequence"/>
</dbReference>
<dbReference type="AlphaFoldDB" id="A0A016WQX8"/>
<reference evidence="2" key="1">
    <citation type="journal article" date="2015" name="Nat. Genet.">
        <title>The genome and transcriptome of the zoonotic hookworm Ancylostoma ceylanicum identify infection-specific gene families.</title>
        <authorList>
            <person name="Schwarz E.M."/>
            <person name="Hu Y."/>
            <person name="Antoshechkin I."/>
            <person name="Miller M.M."/>
            <person name="Sternberg P.W."/>
            <person name="Aroian R.V."/>
        </authorList>
    </citation>
    <scope>NUCLEOTIDE SEQUENCE</scope>
    <source>
        <strain evidence="2">HY135</strain>
    </source>
</reference>
<dbReference type="STRING" id="53326.A0A016WQX8"/>
<dbReference type="InterPro" id="IPR007669">
    <property type="entry name" value="Chst-1-like"/>
</dbReference>
<dbReference type="GO" id="GO:0050650">
    <property type="term" value="P:chondroitin sulfate proteoglycan biosynthetic process"/>
    <property type="evidence" value="ECO:0007669"/>
    <property type="project" value="InterPro"/>
</dbReference>
<dbReference type="PANTHER" id="PTHR22900:SF11">
    <property type="entry name" value="PROTEIN CBG01579"/>
    <property type="match status" value="1"/>
</dbReference>
<protein>
    <recommendedName>
        <fullName evidence="3">Carbohydrate sulfotransferase</fullName>
    </recommendedName>
</protein>
<comment type="caution">
    <text evidence="1">The sequence shown here is derived from an EMBL/GenBank/DDBJ whole genome shotgun (WGS) entry which is preliminary data.</text>
</comment>
<proteinExistence type="predicted"/>